<comment type="caution">
    <text evidence="4">The sequence shown here is derived from an EMBL/GenBank/DDBJ whole genome shotgun (WGS) entry which is preliminary data.</text>
</comment>
<dbReference type="Pfam" id="PF03065">
    <property type="entry name" value="Glyco_hydro_57"/>
    <property type="match status" value="1"/>
</dbReference>
<evidence type="ECO:0000313" key="4">
    <source>
        <dbReference type="EMBL" id="GAG67495.1"/>
    </source>
</evidence>
<evidence type="ECO:0000256" key="1">
    <source>
        <dbReference type="ARBA" id="ARBA00006821"/>
    </source>
</evidence>
<dbReference type="Gene3D" id="3.20.110.10">
    <property type="entry name" value="Glycoside hydrolase 38, N terminal domain"/>
    <property type="match status" value="1"/>
</dbReference>
<dbReference type="EMBL" id="BART01009383">
    <property type="protein sequence ID" value="GAG67495.1"/>
    <property type="molecule type" value="Genomic_DNA"/>
</dbReference>
<name>X0ZD31_9ZZZZ</name>
<dbReference type="PANTHER" id="PTHR36306:SF1">
    <property type="entry name" value="ALPHA-AMYLASE-RELATED"/>
    <property type="match status" value="1"/>
</dbReference>
<proteinExistence type="inferred from homology"/>
<sequence length="309" mass="36070">FDPVYINNNYFLSRLVKKGKCYSEEEKKSLYDEQLKIVKRIIPKYKQMGEQKRIEIISSPHYHPILPLLIDNKVAIEANPKSIVPNNHFTFSEDARMQIEKGLNFHKSIFGLKPAGVWSPEMAVSNESLKILAESGIFWTIADQAILSKSINVDLSLQNDRLIKNPHLLYKPYTFFNGNNSINIIFRDQILSDLIGFAYNNMSWEDAVDDFMDRLERIYFSVSQDSKPYLVNIALDGENCWEYYEKDGVEFLFNLYKKLNESNQFKLVSVTDYLSKYPPIDRLYNIKPGSWVRGDFSNWIVNISSSQYY</sequence>
<dbReference type="PANTHER" id="PTHR36306">
    <property type="entry name" value="ALPHA-AMYLASE-RELATED-RELATED"/>
    <property type="match status" value="1"/>
</dbReference>
<protein>
    <recommendedName>
        <fullName evidence="3">Glycoside hydrolase family 57 N-terminal domain-containing protein</fullName>
    </recommendedName>
</protein>
<evidence type="ECO:0000259" key="3">
    <source>
        <dbReference type="Pfam" id="PF03065"/>
    </source>
</evidence>
<reference evidence="4" key="1">
    <citation type="journal article" date="2014" name="Front. Microbiol.">
        <title>High frequency of phylogenetically diverse reductive dehalogenase-homologous genes in deep subseafloor sedimentary metagenomes.</title>
        <authorList>
            <person name="Kawai M."/>
            <person name="Futagami T."/>
            <person name="Toyoda A."/>
            <person name="Takaki Y."/>
            <person name="Nishi S."/>
            <person name="Hori S."/>
            <person name="Arai W."/>
            <person name="Tsubouchi T."/>
            <person name="Morono Y."/>
            <person name="Uchiyama I."/>
            <person name="Ito T."/>
            <person name="Fujiyama A."/>
            <person name="Inagaki F."/>
            <person name="Takami H."/>
        </authorList>
    </citation>
    <scope>NUCLEOTIDE SEQUENCE</scope>
    <source>
        <strain evidence="4">Expedition CK06-06</strain>
    </source>
</reference>
<gene>
    <name evidence="4" type="ORF">S01H4_20801</name>
</gene>
<feature type="domain" description="Glycoside hydrolase family 57 N-terminal" evidence="3">
    <location>
        <begin position="34"/>
        <end position="280"/>
    </location>
</feature>
<dbReference type="SUPFAM" id="SSF88713">
    <property type="entry name" value="Glycoside hydrolase/deacetylase"/>
    <property type="match status" value="1"/>
</dbReference>
<keyword evidence="2" id="KW-0119">Carbohydrate metabolism</keyword>
<dbReference type="GO" id="GO:0003824">
    <property type="term" value="F:catalytic activity"/>
    <property type="evidence" value="ECO:0007669"/>
    <property type="project" value="InterPro"/>
</dbReference>
<dbReference type="InterPro" id="IPR027291">
    <property type="entry name" value="Glyco_hydro_38_N_sf"/>
</dbReference>
<evidence type="ECO:0000256" key="2">
    <source>
        <dbReference type="ARBA" id="ARBA00023277"/>
    </source>
</evidence>
<comment type="similarity">
    <text evidence="1">Belongs to the glycosyl hydrolase 57 family.</text>
</comment>
<organism evidence="4">
    <name type="scientific">marine sediment metagenome</name>
    <dbReference type="NCBI Taxonomy" id="412755"/>
    <lineage>
        <taxon>unclassified sequences</taxon>
        <taxon>metagenomes</taxon>
        <taxon>ecological metagenomes</taxon>
    </lineage>
</organism>
<dbReference type="InterPro" id="IPR011330">
    <property type="entry name" value="Glyco_hydro/deAcase_b/a-brl"/>
</dbReference>
<accession>X0ZD31</accession>
<feature type="non-terminal residue" evidence="4">
    <location>
        <position position="1"/>
    </location>
</feature>
<dbReference type="GO" id="GO:0005975">
    <property type="term" value="P:carbohydrate metabolic process"/>
    <property type="evidence" value="ECO:0007669"/>
    <property type="project" value="InterPro"/>
</dbReference>
<dbReference type="CDD" id="cd10796">
    <property type="entry name" value="GH57N_APU"/>
    <property type="match status" value="1"/>
</dbReference>
<dbReference type="InterPro" id="IPR052046">
    <property type="entry name" value="GH57_Enzymes"/>
</dbReference>
<dbReference type="InterPro" id="IPR004300">
    <property type="entry name" value="Glyco_hydro_57_N"/>
</dbReference>
<dbReference type="AlphaFoldDB" id="X0ZD31"/>